<evidence type="ECO:0000313" key="2">
    <source>
        <dbReference type="Proteomes" id="UP001341840"/>
    </source>
</evidence>
<comment type="caution">
    <text evidence="1">The sequence shown here is derived from an EMBL/GenBank/DDBJ whole genome shotgun (WGS) entry which is preliminary data.</text>
</comment>
<protein>
    <submittedName>
        <fullName evidence="1">Uncharacterized protein</fullName>
    </submittedName>
</protein>
<evidence type="ECO:0000313" key="1">
    <source>
        <dbReference type="EMBL" id="MED6176761.1"/>
    </source>
</evidence>
<proteinExistence type="predicted"/>
<accession>A0ABU6VT09</accession>
<dbReference type="Proteomes" id="UP001341840">
    <property type="component" value="Unassembled WGS sequence"/>
</dbReference>
<sequence length="338" mass="37677">MSLIEGGASEGDYVIEAADPSDRLPFRDEEDRTHFLWVYQELFTHLGVRFPFTEFQREMMARCWVAASQLHLNGRPFWLNNEGEPFPWVYWNHEVKDCQINLLDTLETLASRFLQSFLVELGKKSQFKCRWIIDHCDAEVGALLGNMEKQTRFDRLRSKIAKVGGMGPRSILPAPTNPAGSAKPSASSPLAVVISGSSSGLNQRRRKRKLHESFLKNAVLGNDATWEHGVNPLNQAFPVDFDFRATLDSGVTRSSVTKALGPIPPEQLVGTAHRYACALSSKFKTKKELAAAKDQVAILTVERDTALTSPPLQAKIITLAEQLSVAQGERLSTLERLS</sequence>
<name>A0ABU6VT09_9FABA</name>
<dbReference type="EMBL" id="JASCZI010152854">
    <property type="protein sequence ID" value="MED6176761.1"/>
    <property type="molecule type" value="Genomic_DNA"/>
</dbReference>
<gene>
    <name evidence="1" type="ORF">PIB30_091362</name>
</gene>
<keyword evidence="2" id="KW-1185">Reference proteome</keyword>
<organism evidence="1 2">
    <name type="scientific">Stylosanthes scabra</name>
    <dbReference type="NCBI Taxonomy" id="79078"/>
    <lineage>
        <taxon>Eukaryota</taxon>
        <taxon>Viridiplantae</taxon>
        <taxon>Streptophyta</taxon>
        <taxon>Embryophyta</taxon>
        <taxon>Tracheophyta</taxon>
        <taxon>Spermatophyta</taxon>
        <taxon>Magnoliopsida</taxon>
        <taxon>eudicotyledons</taxon>
        <taxon>Gunneridae</taxon>
        <taxon>Pentapetalae</taxon>
        <taxon>rosids</taxon>
        <taxon>fabids</taxon>
        <taxon>Fabales</taxon>
        <taxon>Fabaceae</taxon>
        <taxon>Papilionoideae</taxon>
        <taxon>50 kb inversion clade</taxon>
        <taxon>dalbergioids sensu lato</taxon>
        <taxon>Dalbergieae</taxon>
        <taxon>Pterocarpus clade</taxon>
        <taxon>Stylosanthes</taxon>
    </lineage>
</organism>
<reference evidence="1 2" key="1">
    <citation type="journal article" date="2023" name="Plants (Basel)">
        <title>Bridging the Gap: Combining Genomics and Transcriptomics Approaches to Understand Stylosanthes scabra, an Orphan Legume from the Brazilian Caatinga.</title>
        <authorList>
            <person name="Ferreira-Neto J.R.C."/>
            <person name="da Silva M.D."/>
            <person name="Binneck E."/>
            <person name="de Melo N.F."/>
            <person name="da Silva R.H."/>
            <person name="de Melo A.L.T.M."/>
            <person name="Pandolfi V."/>
            <person name="Bustamante F.O."/>
            <person name="Brasileiro-Vidal A.C."/>
            <person name="Benko-Iseppon A.M."/>
        </authorList>
    </citation>
    <scope>NUCLEOTIDE SEQUENCE [LARGE SCALE GENOMIC DNA]</scope>
    <source>
        <tissue evidence="1">Leaves</tissue>
    </source>
</reference>